<gene>
    <name evidence="2" type="ORF">RM545_12050</name>
</gene>
<name>A0ABU3CM52_9FLAO</name>
<proteinExistence type="predicted"/>
<dbReference type="InterPro" id="IPR052930">
    <property type="entry name" value="TA_antitoxin_MntA"/>
</dbReference>
<dbReference type="Gene3D" id="3.30.460.10">
    <property type="entry name" value="Beta Polymerase, domain 2"/>
    <property type="match status" value="1"/>
</dbReference>
<dbReference type="InterPro" id="IPR041633">
    <property type="entry name" value="Polbeta"/>
</dbReference>
<keyword evidence="3" id="KW-1185">Reference proteome</keyword>
<dbReference type="CDD" id="cd05403">
    <property type="entry name" value="NT_KNTase_like"/>
    <property type="match status" value="1"/>
</dbReference>
<evidence type="ECO:0000313" key="3">
    <source>
        <dbReference type="Proteomes" id="UP001245285"/>
    </source>
</evidence>
<feature type="domain" description="Polymerase beta nucleotidyltransferase" evidence="1">
    <location>
        <begin position="11"/>
        <end position="96"/>
    </location>
</feature>
<evidence type="ECO:0000313" key="2">
    <source>
        <dbReference type="EMBL" id="MDT0647424.1"/>
    </source>
</evidence>
<dbReference type="Proteomes" id="UP001245285">
    <property type="component" value="Unassembled WGS sequence"/>
</dbReference>
<keyword evidence="2" id="KW-0808">Transferase</keyword>
<dbReference type="EC" id="2.7.7.-" evidence="2"/>
<dbReference type="GO" id="GO:0016779">
    <property type="term" value="F:nucleotidyltransferase activity"/>
    <property type="evidence" value="ECO:0007669"/>
    <property type="project" value="UniProtKB-KW"/>
</dbReference>
<organism evidence="2 3">
    <name type="scientific">Autumnicola lenta</name>
    <dbReference type="NCBI Taxonomy" id="3075593"/>
    <lineage>
        <taxon>Bacteria</taxon>
        <taxon>Pseudomonadati</taxon>
        <taxon>Bacteroidota</taxon>
        <taxon>Flavobacteriia</taxon>
        <taxon>Flavobacteriales</taxon>
        <taxon>Flavobacteriaceae</taxon>
        <taxon>Autumnicola</taxon>
    </lineage>
</organism>
<keyword evidence="2" id="KW-0548">Nucleotidyltransferase</keyword>
<accession>A0ABU3CM52</accession>
<dbReference type="Pfam" id="PF18765">
    <property type="entry name" value="Polbeta"/>
    <property type="match status" value="1"/>
</dbReference>
<comment type="caution">
    <text evidence="2">The sequence shown here is derived from an EMBL/GenBank/DDBJ whole genome shotgun (WGS) entry which is preliminary data.</text>
</comment>
<evidence type="ECO:0000259" key="1">
    <source>
        <dbReference type="Pfam" id="PF18765"/>
    </source>
</evidence>
<dbReference type="PANTHER" id="PTHR43852:SF3">
    <property type="entry name" value="NUCLEOTIDYLTRANSFERASE"/>
    <property type="match status" value="1"/>
</dbReference>
<dbReference type="PANTHER" id="PTHR43852">
    <property type="entry name" value="NUCLEOTIDYLTRANSFERASE"/>
    <property type="match status" value="1"/>
</dbReference>
<protein>
    <submittedName>
        <fullName evidence="2">Nucleotidyltransferase domain-containing protein</fullName>
        <ecNumber evidence="2">2.7.7.-</ecNumber>
    </submittedName>
</protein>
<reference evidence="2 3" key="1">
    <citation type="submission" date="2023-09" db="EMBL/GenBank/DDBJ databases">
        <authorList>
            <person name="Rey-Velasco X."/>
        </authorList>
    </citation>
    <scope>NUCLEOTIDE SEQUENCE [LARGE SCALE GENOMIC DNA]</scope>
    <source>
        <strain evidence="2 3">F260</strain>
    </source>
</reference>
<dbReference type="InterPro" id="IPR043519">
    <property type="entry name" value="NT_sf"/>
</dbReference>
<dbReference type="EMBL" id="JAVRHO010000016">
    <property type="protein sequence ID" value="MDT0647424.1"/>
    <property type="molecule type" value="Genomic_DNA"/>
</dbReference>
<dbReference type="RefSeq" id="WP_311495530.1">
    <property type="nucleotide sequence ID" value="NZ_JAVRHO010000016.1"/>
</dbReference>
<sequence>MRLKSSEIEEIKQVAKECFGTGAKVYLFGSRTDNTKKGGDIDLYIETTAKENLFDKKIKMLRMLYERLGEQKIDIVVNNHTKPLYIHKVAREEGIIL</sequence>
<dbReference type="SUPFAM" id="SSF81301">
    <property type="entry name" value="Nucleotidyltransferase"/>
    <property type="match status" value="1"/>
</dbReference>